<dbReference type="OrthoDB" id="3037908at2759"/>
<keyword evidence="2" id="KW-1185">Reference proteome</keyword>
<gene>
    <name evidence="1" type="ORF">CDV36_005432</name>
</gene>
<organism evidence="1 2">
    <name type="scientific">Fusarium kuroshium</name>
    <dbReference type="NCBI Taxonomy" id="2010991"/>
    <lineage>
        <taxon>Eukaryota</taxon>
        <taxon>Fungi</taxon>
        <taxon>Dikarya</taxon>
        <taxon>Ascomycota</taxon>
        <taxon>Pezizomycotina</taxon>
        <taxon>Sordariomycetes</taxon>
        <taxon>Hypocreomycetidae</taxon>
        <taxon>Hypocreales</taxon>
        <taxon>Nectriaceae</taxon>
        <taxon>Fusarium</taxon>
        <taxon>Fusarium solani species complex</taxon>
    </lineage>
</organism>
<evidence type="ECO:0000313" key="1">
    <source>
        <dbReference type="EMBL" id="RMJ14898.1"/>
    </source>
</evidence>
<dbReference type="STRING" id="2010991.A0A3M2SBF9"/>
<dbReference type="EMBL" id="NKUJ01000075">
    <property type="protein sequence ID" value="RMJ14898.1"/>
    <property type="molecule type" value="Genomic_DNA"/>
</dbReference>
<name>A0A3M2SBF9_9HYPO</name>
<comment type="caution">
    <text evidence="1">The sequence shown here is derived from an EMBL/GenBank/DDBJ whole genome shotgun (WGS) entry which is preliminary data.</text>
</comment>
<protein>
    <submittedName>
        <fullName evidence="1">Uncharacterized protein</fullName>
    </submittedName>
</protein>
<dbReference type="Proteomes" id="UP000277212">
    <property type="component" value="Unassembled WGS sequence"/>
</dbReference>
<accession>A0A3M2SBF9</accession>
<dbReference type="AlphaFoldDB" id="A0A3M2SBF9"/>
<proteinExistence type="predicted"/>
<reference evidence="1 2" key="1">
    <citation type="submission" date="2017-06" db="EMBL/GenBank/DDBJ databases">
        <title>Comparative genomic analysis of Ambrosia Fusariam Clade fungi.</title>
        <authorList>
            <person name="Stajich J.E."/>
            <person name="Carrillo J."/>
            <person name="Kijimoto T."/>
            <person name="Eskalen A."/>
            <person name="O'Donnell K."/>
            <person name="Kasson M."/>
        </authorList>
    </citation>
    <scope>NUCLEOTIDE SEQUENCE [LARGE SCALE GENOMIC DNA]</scope>
    <source>
        <strain evidence="1">UCR3666</strain>
    </source>
</reference>
<sequence length="85" mass="9694">MSELHFSKIHPLMPIPLFICAEFLYENSSKHESLRQCLQELVSIFYGLANVNNHEQSYVDLLPRACISKTKELFKHSIGASTVEA</sequence>
<evidence type="ECO:0000313" key="2">
    <source>
        <dbReference type="Proteomes" id="UP000277212"/>
    </source>
</evidence>